<name>A0ABY7GAL7_MYAAR</name>
<dbReference type="SMART" id="SM00209">
    <property type="entry name" value="TSP1"/>
    <property type="match status" value="1"/>
</dbReference>
<organism evidence="3 4">
    <name type="scientific">Mya arenaria</name>
    <name type="common">Soft-shell clam</name>
    <dbReference type="NCBI Taxonomy" id="6604"/>
    <lineage>
        <taxon>Eukaryota</taxon>
        <taxon>Metazoa</taxon>
        <taxon>Spiralia</taxon>
        <taxon>Lophotrochozoa</taxon>
        <taxon>Mollusca</taxon>
        <taxon>Bivalvia</taxon>
        <taxon>Autobranchia</taxon>
        <taxon>Heteroconchia</taxon>
        <taxon>Euheterodonta</taxon>
        <taxon>Imparidentia</taxon>
        <taxon>Neoheterodontei</taxon>
        <taxon>Myida</taxon>
        <taxon>Myoidea</taxon>
        <taxon>Myidae</taxon>
        <taxon>Mya</taxon>
    </lineage>
</organism>
<feature type="non-terminal residue" evidence="3">
    <location>
        <position position="1"/>
    </location>
</feature>
<keyword evidence="4" id="KW-1185">Reference proteome</keyword>
<accession>A0ABY7GAL7</accession>
<dbReference type="EMBL" id="CP111028">
    <property type="protein sequence ID" value="WAR30278.1"/>
    <property type="molecule type" value="Genomic_DNA"/>
</dbReference>
<reference evidence="3" key="1">
    <citation type="submission" date="2022-11" db="EMBL/GenBank/DDBJ databases">
        <title>Centuries of genome instability and evolution in soft-shell clam transmissible cancer (bioRxiv).</title>
        <authorList>
            <person name="Hart S.F.M."/>
            <person name="Yonemitsu M.A."/>
            <person name="Giersch R.M."/>
            <person name="Beal B.F."/>
            <person name="Arriagada G."/>
            <person name="Davis B.W."/>
            <person name="Ostrander E.A."/>
            <person name="Goff S.P."/>
            <person name="Metzger M.J."/>
        </authorList>
    </citation>
    <scope>NUCLEOTIDE SEQUENCE</scope>
    <source>
        <strain evidence="3">MELC-2E11</strain>
        <tissue evidence="3">Siphon/mantle</tissue>
    </source>
</reference>
<dbReference type="Gene3D" id="2.20.100.10">
    <property type="entry name" value="Thrombospondin type-1 (TSP1) repeat"/>
    <property type="match status" value="1"/>
</dbReference>
<dbReference type="Pfam" id="PF00090">
    <property type="entry name" value="TSP_1"/>
    <property type="match status" value="1"/>
</dbReference>
<dbReference type="InterPro" id="IPR052065">
    <property type="entry name" value="Compl_asym_regulator"/>
</dbReference>
<dbReference type="SUPFAM" id="SSF82895">
    <property type="entry name" value="TSP-1 type 1 repeat"/>
    <property type="match status" value="1"/>
</dbReference>
<evidence type="ECO:0000256" key="2">
    <source>
        <dbReference type="ARBA" id="ARBA00023157"/>
    </source>
</evidence>
<keyword evidence="1" id="KW-0677">Repeat</keyword>
<protein>
    <submittedName>
        <fullName evidence="3">HMCN1-like protein</fullName>
    </submittedName>
</protein>
<evidence type="ECO:0000313" key="4">
    <source>
        <dbReference type="Proteomes" id="UP001164746"/>
    </source>
</evidence>
<keyword evidence="2" id="KW-1015">Disulfide bond</keyword>
<dbReference type="PANTHER" id="PTHR22906">
    <property type="entry name" value="PROPERDIN"/>
    <property type="match status" value="1"/>
</dbReference>
<dbReference type="InterPro" id="IPR036383">
    <property type="entry name" value="TSP1_rpt_sf"/>
</dbReference>
<dbReference type="PROSITE" id="PS50092">
    <property type="entry name" value="TSP1"/>
    <property type="match status" value="1"/>
</dbReference>
<evidence type="ECO:0000313" key="3">
    <source>
        <dbReference type="EMBL" id="WAR30278.1"/>
    </source>
</evidence>
<evidence type="ECO:0000256" key="1">
    <source>
        <dbReference type="ARBA" id="ARBA00022737"/>
    </source>
</evidence>
<gene>
    <name evidence="3" type="ORF">MAR_032820</name>
</gene>
<dbReference type="Proteomes" id="UP001164746">
    <property type="component" value="Chromosome 17"/>
</dbReference>
<sequence>CILLFVASVEGFLVDGISTGYRQHQRSTVIGQLGVNGVDVTSHVGMELGHVSGRVTIPHLHTAGMTVQVPNMNKTFAHWTYVLVFFYVLLRIIDGWDNWSDWSSCSVTCGQGLQKRHRTCSDTLETMLGGGCIGNDQEQVECKMTSCYAILLFYAQSPKAYSISLGEKIVYSRERTNRSALEKSNTNICTSMKAVVEHRVGERVWVQGTSNSVLYEDAYYRVFSFSEMLTFNPYS</sequence>
<dbReference type="PANTHER" id="PTHR22906:SF53">
    <property type="entry name" value="HEMICENTIN-1"/>
    <property type="match status" value="1"/>
</dbReference>
<proteinExistence type="predicted"/>
<dbReference type="InterPro" id="IPR000884">
    <property type="entry name" value="TSP1_rpt"/>
</dbReference>